<dbReference type="GO" id="GO:0003677">
    <property type="term" value="F:DNA binding"/>
    <property type="evidence" value="ECO:0007669"/>
    <property type="project" value="UniProtKB-KW"/>
</dbReference>
<dbReference type="SUPFAM" id="SSF48008">
    <property type="entry name" value="GntR ligand-binding domain-like"/>
    <property type="match status" value="1"/>
</dbReference>
<evidence type="ECO:0000256" key="2">
    <source>
        <dbReference type="ARBA" id="ARBA00023125"/>
    </source>
</evidence>
<evidence type="ECO:0000256" key="3">
    <source>
        <dbReference type="ARBA" id="ARBA00023163"/>
    </source>
</evidence>
<dbReference type="SMART" id="SM00345">
    <property type="entry name" value="HTH_GNTR"/>
    <property type="match status" value="1"/>
</dbReference>
<dbReference type="Proteomes" id="UP000027746">
    <property type="component" value="Unassembled WGS sequence"/>
</dbReference>
<reference evidence="5 6" key="1">
    <citation type="submission" date="2014-01" db="EMBL/GenBank/DDBJ databases">
        <title>Sulfitobacter sp. H3 (MCCC 1A00686) Genome Sequencing.</title>
        <authorList>
            <person name="Lai Q."/>
            <person name="Hong Z."/>
        </authorList>
    </citation>
    <scope>NUCLEOTIDE SEQUENCE [LARGE SCALE GENOMIC DNA]</scope>
    <source>
        <strain evidence="5 6">H3</strain>
    </source>
</reference>
<evidence type="ECO:0000259" key="4">
    <source>
        <dbReference type="PROSITE" id="PS50949"/>
    </source>
</evidence>
<dbReference type="PANTHER" id="PTHR43537">
    <property type="entry name" value="TRANSCRIPTIONAL REGULATOR, GNTR FAMILY"/>
    <property type="match status" value="1"/>
</dbReference>
<keyword evidence="1" id="KW-0805">Transcription regulation</keyword>
<dbReference type="InterPro" id="IPR000524">
    <property type="entry name" value="Tscrpt_reg_HTH_GntR"/>
</dbReference>
<dbReference type="EMBL" id="JAMD01000009">
    <property type="protein sequence ID" value="KEJ94858.1"/>
    <property type="molecule type" value="Genomic_DNA"/>
</dbReference>
<accession>A0A073IWX7</accession>
<dbReference type="PROSITE" id="PS50949">
    <property type="entry name" value="HTH_GNTR"/>
    <property type="match status" value="1"/>
</dbReference>
<dbReference type="Gene3D" id="1.20.120.530">
    <property type="entry name" value="GntR ligand-binding domain-like"/>
    <property type="match status" value="1"/>
</dbReference>
<sequence length="210" mass="23172">MMSSAADLAYEFIKSAVMSGEFRAGDRVKEELVAEQIGISRTPIRTAMQRLAAQGFIEILHNQGARVANWSSEDSREITELRAVLEAFGAGIAAKRINAENLDELRELSQQMEDASAKPTVANFERITELNSRFHMAIIAASGNARLADVIGNLAHPLLVQRKFSTFDSNRLARSMSDHRELIQAFERGDSDWASAIMRAHILASAEQVA</sequence>
<keyword evidence="3" id="KW-0804">Transcription</keyword>
<comment type="caution">
    <text evidence="5">The sequence shown here is derived from an EMBL/GenBank/DDBJ whole genome shotgun (WGS) entry which is preliminary data.</text>
</comment>
<dbReference type="CDD" id="cd07377">
    <property type="entry name" value="WHTH_GntR"/>
    <property type="match status" value="1"/>
</dbReference>
<keyword evidence="6" id="KW-1185">Reference proteome</keyword>
<evidence type="ECO:0000256" key="1">
    <source>
        <dbReference type="ARBA" id="ARBA00023015"/>
    </source>
</evidence>
<dbReference type="InterPro" id="IPR036390">
    <property type="entry name" value="WH_DNA-bd_sf"/>
</dbReference>
<dbReference type="SMART" id="SM00895">
    <property type="entry name" value="FCD"/>
    <property type="match status" value="1"/>
</dbReference>
<organism evidence="5 6">
    <name type="scientific">Pseudosulfitobacter pseudonitzschiae</name>
    <dbReference type="NCBI Taxonomy" id="1402135"/>
    <lineage>
        <taxon>Bacteria</taxon>
        <taxon>Pseudomonadati</taxon>
        <taxon>Pseudomonadota</taxon>
        <taxon>Alphaproteobacteria</taxon>
        <taxon>Rhodobacterales</taxon>
        <taxon>Roseobacteraceae</taxon>
        <taxon>Pseudosulfitobacter</taxon>
    </lineage>
</organism>
<dbReference type="InterPro" id="IPR011711">
    <property type="entry name" value="GntR_C"/>
</dbReference>
<dbReference type="Pfam" id="PF07729">
    <property type="entry name" value="FCD"/>
    <property type="match status" value="1"/>
</dbReference>
<dbReference type="PRINTS" id="PR00035">
    <property type="entry name" value="HTHGNTR"/>
</dbReference>
<dbReference type="InterPro" id="IPR036388">
    <property type="entry name" value="WH-like_DNA-bd_sf"/>
</dbReference>
<gene>
    <name evidence="5" type="ORF">SUH3_24055</name>
</gene>
<dbReference type="PANTHER" id="PTHR43537:SF24">
    <property type="entry name" value="GLUCONATE OPERON TRANSCRIPTIONAL REPRESSOR"/>
    <property type="match status" value="1"/>
</dbReference>
<dbReference type="Pfam" id="PF00392">
    <property type="entry name" value="GntR"/>
    <property type="match status" value="1"/>
</dbReference>
<keyword evidence="2" id="KW-0238">DNA-binding</keyword>
<feature type="domain" description="HTH gntR-type" evidence="4">
    <location>
        <begin position="3"/>
        <end position="70"/>
    </location>
</feature>
<dbReference type="InterPro" id="IPR008920">
    <property type="entry name" value="TF_FadR/GntR_C"/>
</dbReference>
<dbReference type="GO" id="GO:0003700">
    <property type="term" value="F:DNA-binding transcription factor activity"/>
    <property type="evidence" value="ECO:0007669"/>
    <property type="project" value="InterPro"/>
</dbReference>
<name>A0A073IWX7_9RHOB</name>
<protein>
    <recommendedName>
        <fullName evidence="4">HTH gntR-type domain-containing protein</fullName>
    </recommendedName>
</protein>
<proteinExistence type="predicted"/>
<evidence type="ECO:0000313" key="5">
    <source>
        <dbReference type="EMBL" id="KEJ94858.1"/>
    </source>
</evidence>
<dbReference type="AlphaFoldDB" id="A0A073IWX7"/>
<dbReference type="SUPFAM" id="SSF46785">
    <property type="entry name" value="Winged helix' DNA-binding domain"/>
    <property type="match status" value="1"/>
</dbReference>
<evidence type="ECO:0000313" key="6">
    <source>
        <dbReference type="Proteomes" id="UP000027746"/>
    </source>
</evidence>
<dbReference type="Gene3D" id="1.10.10.10">
    <property type="entry name" value="Winged helix-like DNA-binding domain superfamily/Winged helix DNA-binding domain"/>
    <property type="match status" value="1"/>
</dbReference>